<dbReference type="NCBIfam" id="TIGR01730">
    <property type="entry name" value="RND_mfp"/>
    <property type="match status" value="1"/>
</dbReference>
<feature type="domain" description="CusB-like barrel-sandwich hybrid" evidence="6">
    <location>
        <begin position="124"/>
        <end position="250"/>
    </location>
</feature>
<dbReference type="EMBL" id="SROY01000002">
    <property type="protein sequence ID" value="TLX22358.1"/>
    <property type="molecule type" value="Genomic_DNA"/>
</dbReference>
<reference evidence="9 10" key="1">
    <citation type="submission" date="2019-04" db="EMBL/GenBank/DDBJ databases">
        <authorList>
            <person name="Grouzdev D.S."/>
            <person name="Nazina T.N."/>
        </authorList>
    </citation>
    <scope>NUCLEOTIDE SEQUENCE [LARGE SCALE GENOMIC DNA]</scope>
    <source>
        <strain evidence="9 10">SHC 3-19</strain>
    </source>
</reference>
<evidence type="ECO:0000256" key="1">
    <source>
        <dbReference type="ARBA" id="ARBA00009477"/>
    </source>
</evidence>
<dbReference type="RefSeq" id="WP_138348633.1">
    <property type="nucleotide sequence ID" value="NZ_SROY01000002.1"/>
</dbReference>
<dbReference type="Proteomes" id="UP000308508">
    <property type="component" value="Unassembled WGS sequence"/>
</dbReference>
<dbReference type="SUPFAM" id="SSF111369">
    <property type="entry name" value="HlyD-like secretion proteins"/>
    <property type="match status" value="1"/>
</dbReference>
<evidence type="ECO:0000256" key="2">
    <source>
        <dbReference type="ARBA" id="ARBA00022448"/>
    </source>
</evidence>
<dbReference type="FunFam" id="2.40.30.170:FF:000010">
    <property type="entry name" value="Efflux RND transporter periplasmic adaptor subunit"/>
    <property type="match status" value="1"/>
</dbReference>
<dbReference type="STRING" id="1123377.GCA_000423885_02157"/>
<keyword evidence="2" id="KW-0813">Transport</keyword>
<dbReference type="PANTHER" id="PTHR30097">
    <property type="entry name" value="CATION EFFLUX SYSTEM PROTEIN CUSB"/>
    <property type="match status" value="1"/>
</dbReference>
<dbReference type="Pfam" id="PF25954">
    <property type="entry name" value="Beta-barrel_RND_2"/>
    <property type="match status" value="1"/>
</dbReference>
<comment type="similarity">
    <text evidence="1">Belongs to the membrane fusion protein (MFP) (TC 8.A.1) family.</text>
</comment>
<dbReference type="GO" id="GO:0030288">
    <property type="term" value="C:outer membrane-bounded periplasmic space"/>
    <property type="evidence" value="ECO:0007669"/>
    <property type="project" value="TreeGrafter"/>
</dbReference>
<comment type="caution">
    <text evidence="9">The sequence shown here is derived from an EMBL/GenBank/DDBJ whole genome shotgun (WGS) entry which is preliminary data.</text>
</comment>
<dbReference type="GO" id="GO:0016020">
    <property type="term" value="C:membrane"/>
    <property type="evidence" value="ECO:0007669"/>
    <property type="project" value="InterPro"/>
</dbReference>
<dbReference type="InterPro" id="IPR058792">
    <property type="entry name" value="Beta-barrel_RND_2"/>
</dbReference>
<proteinExistence type="inferred from homology"/>
<sequence>MKRSHGILIATGLIVALGGGIALGRLTTPAATTSAAAPAARKPLYYRNPMGLPDTSPVPKQDEMGMDYIPVYAEDEANAAPGTVALSPEKIQTLGVRTEPVRRQPLATGLQASGTIAVDETRQHVIAPRFDGWVETLQANQTGMAVKRGQTLATVYSPQLLAAQEDYRVADAALRQLRGGDAASLQSMQRLRDAAKRRLLNWGISAGQLEHIAHLPPGNLALTAPASGVIVEKPVVQGARFVAGDTLLRLADLSTVWVTVNVPAAQIGQVRLGQPARFTTPALAGQTFDGQVGFLQPVLDAATRTLAVRVALPNPDGRLRPGLFGTVALAGDDGREGLTIPRSALIDSGQRQIALVEVATGRFAPRQISIGQRNGDRIEVLDGLREGERVVVEGNFLIDAESNLRAALQDMTPEQAAAHAGHDMGSHDMPAASKAESDPHAGHAMPAAAAPKPAAADPHTGHVMPAAPRPDPHAGHAMPDQPKADPHAGHDMSDMEH</sequence>
<dbReference type="FunFam" id="2.40.420.20:FF:000003">
    <property type="entry name" value="Cation efflux system protein cusB"/>
    <property type="match status" value="1"/>
</dbReference>
<evidence type="ECO:0000313" key="10">
    <source>
        <dbReference type="Proteomes" id="UP000308508"/>
    </source>
</evidence>
<feature type="region of interest" description="Disordered" evidence="5">
    <location>
        <begin position="413"/>
        <end position="497"/>
    </location>
</feature>
<name>A0A5R9PHY6_9GAMM</name>
<keyword evidence="4" id="KW-0406">Ion transport</keyword>
<dbReference type="InterPro" id="IPR006143">
    <property type="entry name" value="RND_pump_MFP"/>
</dbReference>
<dbReference type="InterPro" id="IPR058649">
    <property type="entry name" value="CzcB_C"/>
</dbReference>
<dbReference type="GO" id="GO:0022857">
    <property type="term" value="F:transmembrane transporter activity"/>
    <property type="evidence" value="ECO:0007669"/>
    <property type="project" value="InterPro"/>
</dbReference>
<dbReference type="Gene3D" id="2.40.30.170">
    <property type="match status" value="1"/>
</dbReference>
<dbReference type="GO" id="GO:0060003">
    <property type="term" value="P:copper ion export"/>
    <property type="evidence" value="ECO:0007669"/>
    <property type="project" value="TreeGrafter"/>
</dbReference>
<feature type="compositionally biased region" description="Basic and acidic residues" evidence="5">
    <location>
        <begin position="482"/>
        <end position="497"/>
    </location>
</feature>
<keyword evidence="10" id="KW-1185">Reference proteome</keyword>
<dbReference type="PANTHER" id="PTHR30097:SF4">
    <property type="entry name" value="SLR6042 PROTEIN"/>
    <property type="match status" value="1"/>
</dbReference>
<organism evidence="9 10">
    <name type="scientific">Thermomonas fusca</name>
    <dbReference type="NCBI Taxonomy" id="215690"/>
    <lineage>
        <taxon>Bacteria</taxon>
        <taxon>Pseudomonadati</taxon>
        <taxon>Pseudomonadota</taxon>
        <taxon>Gammaproteobacteria</taxon>
        <taxon>Lysobacterales</taxon>
        <taxon>Lysobacteraceae</taxon>
        <taxon>Thermomonas</taxon>
    </lineage>
</organism>
<dbReference type="AlphaFoldDB" id="A0A5R9PHY6"/>
<feature type="compositionally biased region" description="Low complexity" evidence="5">
    <location>
        <begin position="442"/>
        <end position="458"/>
    </location>
</feature>
<dbReference type="InterPro" id="IPR051909">
    <property type="entry name" value="MFP_Cation_Efflux"/>
</dbReference>
<feature type="domain" description="CzcB-like C-terminal circularly permuted SH3-like" evidence="8">
    <location>
        <begin position="339"/>
        <end position="398"/>
    </location>
</feature>
<keyword evidence="3" id="KW-0732">Signal</keyword>
<feature type="domain" description="CusB-like beta-barrel" evidence="7">
    <location>
        <begin position="255"/>
        <end position="331"/>
    </location>
</feature>
<protein>
    <submittedName>
        <fullName evidence="9">Efflux RND transporter periplasmic adaptor subunit</fullName>
    </submittedName>
</protein>
<evidence type="ECO:0000259" key="7">
    <source>
        <dbReference type="Pfam" id="PF25954"/>
    </source>
</evidence>
<dbReference type="Pfam" id="PF25919">
    <property type="entry name" value="BSH_CusB"/>
    <property type="match status" value="1"/>
</dbReference>
<evidence type="ECO:0000256" key="3">
    <source>
        <dbReference type="ARBA" id="ARBA00022729"/>
    </source>
</evidence>
<evidence type="ECO:0000256" key="5">
    <source>
        <dbReference type="SAM" id="MobiDB-lite"/>
    </source>
</evidence>
<dbReference type="GO" id="GO:0046914">
    <property type="term" value="F:transition metal ion binding"/>
    <property type="evidence" value="ECO:0007669"/>
    <property type="project" value="TreeGrafter"/>
</dbReference>
<dbReference type="GO" id="GO:0015679">
    <property type="term" value="P:plasma membrane copper ion transport"/>
    <property type="evidence" value="ECO:0007669"/>
    <property type="project" value="TreeGrafter"/>
</dbReference>
<evidence type="ECO:0000259" key="8">
    <source>
        <dbReference type="Pfam" id="PF25975"/>
    </source>
</evidence>
<evidence type="ECO:0000259" key="6">
    <source>
        <dbReference type="Pfam" id="PF25919"/>
    </source>
</evidence>
<accession>A0A5R9PHY6</accession>
<evidence type="ECO:0000256" key="4">
    <source>
        <dbReference type="ARBA" id="ARBA00023065"/>
    </source>
</evidence>
<dbReference type="InterPro" id="IPR058790">
    <property type="entry name" value="BSH_CusB"/>
</dbReference>
<dbReference type="Pfam" id="PF25975">
    <property type="entry name" value="CzcB_C"/>
    <property type="match status" value="1"/>
</dbReference>
<evidence type="ECO:0000313" key="9">
    <source>
        <dbReference type="EMBL" id="TLX22358.1"/>
    </source>
</evidence>
<dbReference type="Gene3D" id="2.40.420.20">
    <property type="match status" value="1"/>
</dbReference>
<gene>
    <name evidence="9" type="ORF">E5S66_07570</name>
</gene>